<keyword evidence="4" id="KW-1185">Reference proteome</keyword>
<feature type="region of interest" description="Disordered" evidence="1">
    <location>
        <begin position="223"/>
        <end position="312"/>
    </location>
</feature>
<dbReference type="InterPro" id="IPR031959">
    <property type="entry name" value="DUF4779"/>
</dbReference>
<feature type="compositionally biased region" description="Acidic residues" evidence="1">
    <location>
        <begin position="299"/>
        <end position="312"/>
    </location>
</feature>
<evidence type="ECO:0000313" key="3">
    <source>
        <dbReference type="EMBL" id="CAH2054177.1"/>
    </source>
</evidence>
<dbReference type="Proteomes" id="UP000837857">
    <property type="component" value="Chromosome 21"/>
</dbReference>
<organism evidence="3 4">
    <name type="scientific">Iphiclides podalirius</name>
    <name type="common">scarce swallowtail</name>
    <dbReference type="NCBI Taxonomy" id="110791"/>
    <lineage>
        <taxon>Eukaryota</taxon>
        <taxon>Metazoa</taxon>
        <taxon>Ecdysozoa</taxon>
        <taxon>Arthropoda</taxon>
        <taxon>Hexapoda</taxon>
        <taxon>Insecta</taxon>
        <taxon>Pterygota</taxon>
        <taxon>Neoptera</taxon>
        <taxon>Endopterygota</taxon>
        <taxon>Lepidoptera</taxon>
        <taxon>Glossata</taxon>
        <taxon>Ditrysia</taxon>
        <taxon>Papilionoidea</taxon>
        <taxon>Papilionidae</taxon>
        <taxon>Papilioninae</taxon>
        <taxon>Iphiclides</taxon>
    </lineage>
</organism>
<proteinExistence type="predicted"/>
<feature type="compositionally biased region" description="Basic and acidic residues" evidence="1">
    <location>
        <begin position="231"/>
        <end position="298"/>
    </location>
</feature>
<name>A0ABN8IEW4_9NEOP</name>
<accession>A0ABN8IEW4</accession>
<feature type="region of interest" description="Disordered" evidence="1">
    <location>
        <begin position="99"/>
        <end position="190"/>
    </location>
</feature>
<feature type="chain" id="PRO_5045041833" evidence="2">
    <location>
        <begin position="17"/>
        <end position="312"/>
    </location>
</feature>
<keyword evidence="2" id="KW-0732">Signal</keyword>
<reference evidence="3" key="1">
    <citation type="submission" date="2022-03" db="EMBL/GenBank/DDBJ databases">
        <authorList>
            <person name="Martin H S."/>
        </authorList>
    </citation>
    <scope>NUCLEOTIDE SEQUENCE</scope>
</reference>
<evidence type="ECO:0000256" key="2">
    <source>
        <dbReference type="SAM" id="SignalP"/>
    </source>
</evidence>
<evidence type="ECO:0000256" key="1">
    <source>
        <dbReference type="SAM" id="MobiDB-lite"/>
    </source>
</evidence>
<feature type="non-terminal residue" evidence="3">
    <location>
        <position position="312"/>
    </location>
</feature>
<feature type="compositionally biased region" description="Basic and acidic residues" evidence="1">
    <location>
        <begin position="143"/>
        <end position="181"/>
    </location>
</feature>
<feature type="signal peptide" evidence="2">
    <location>
        <begin position="1"/>
        <end position="16"/>
    </location>
</feature>
<dbReference type="EMBL" id="OW152833">
    <property type="protein sequence ID" value="CAH2054177.1"/>
    <property type="molecule type" value="Genomic_DNA"/>
</dbReference>
<gene>
    <name evidence="3" type="ORF">IPOD504_LOCUS8517</name>
</gene>
<sequence>MKTIVGLCLVVASAAAVQVGYPEATSYVYRSDNGAPGSLIQLGYKQPELYAPLPLTRPVKAFEAYDLAPAPLPYIAAKPIAIEDAQEDAEEHEGLVGLNHGYEKGAGSDYGEEHHAEHGEKGSKGYETKGHHAKGESGQYGKGHSEGFYDKGQGEKSAHHDEADAHGAQHESKKSYKGGDHGHKKHFSKGEDVTGYHKVFHKDEFKKDHDFYDVADDSGHYNKHGYGKTHHQSEEGAHKKGESGAAGYEKDGFGKAGFYDKGHVDDNHEGHSAEEGQDSHYSHHDDYAKKGGSEHEKESEYEDEDSDEDKEY</sequence>
<protein>
    <submittedName>
        <fullName evidence="3">Uncharacterized protein</fullName>
    </submittedName>
</protein>
<dbReference type="Pfam" id="PF16009">
    <property type="entry name" value="DUF4779"/>
    <property type="match status" value="1"/>
</dbReference>
<evidence type="ECO:0000313" key="4">
    <source>
        <dbReference type="Proteomes" id="UP000837857"/>
    </source>
</evidence>
<feature type="compositionally biased region" description="Basic and acidic residues" evidence="1">
    <location>
        <begin position="111"/>
        <end position="135"/>
    </location>
</feature>